<dbReference type="AlphaFoldDB" id="A0A1E4STX4"/>
<evidence type="ECO:0000313" key="1">
    <source>
        <dbReference type="EMBL" id="ODV82966.1"/>
    </source>
</evidence>
<proteinExistence type="predicted"/>
<gene>
    <name evidence="1" type="ORF">CANARDRAFT_178093</name>
</gene>
<name>A0A1E4STX4_9ASCO</name>
<sequence length="76" mass="8807">MLIKLNTEVENLGIEDISLLLKDMWFMEPAKTSAEEEAVMKSACNFCNLFPEYEMGFRIMFALKMKFYGRKSDNGP</sequence>
<accession>A0A1E4STX4</accession>
<evidence type="ECO:0000313" key="2">
    <source>
        <dbReference type="Proteomes" id="UP000094801"/>
    </source>
</evidence>
<protein>
    <submittedName>
        <fullName evidence="1">Uncharacterized protein</fullName>
    </submittedName>
</protein>
<dbReference type="Proteomes" id="UP000094801">
    <property type="component" value="Unassembled WGS sequence"/>
</dbReference>
<keyword evidence="2" id="KW-1185">Reference proteome</keyword>
<reference evidence="2" key="1">
    <citation type="submission" date="2016-04" db="EMBL/GenBank/DDBJ databases">
        <title>Comparative genomics of biotechnologically important yeasts.</title>
        <authorList>
            <consortium name="DOE Joint Genome Institute"/>
            <person name="Riley R."/>
            <person name="Haridas S."/>
            <person name="Wolfe K.H."/>
            <person name="Lopes M.R."/>
            <person name="Hittinger C.T."/>
            <person name="Goker M."/>
            <person name="Salamov A."/>
            <person name="Wisecaver J."/>
            <person name="Long T.M."/>
            <person name="Aerts A.L."/>
            <person name="Barry K."/>
            <person name="Choi C."/>
            <person name="Clum A."/>
            <person name="Coughlan A.Y."/>
            <person name="Deshpande S."/>
            <person name="Douglass A.P."/>
            <person name="Hanson S.J."/>
            <person name="Klenk H.-P."/>
            <person name="Labutti K."/>
            <person name="Lapidus A."/>
            <person name="Lindquist E."/>
            <person name="Lipzen A."/>
            <person name="Meier-Kolthoff J.P."/>
            <person name="Ohm R.A."/>
            <person name="Otillar R.P."/>
            <person name="Pangilinan J."/>
            <person name="Peng Y."/>
            <person name="Rokas A."/>
            <person name="Rosa C.A."/>
            <person name="Scheuner C."/>
            <person name="Sibirny A.A."/>
            <person name="Slot J.C."/>
            <person name="Stielow J.B."/>
            <person name="Sun H."/>
            <person name="Kurtzman C.P."/>
            <person name="Blackwell M."/>
            <person name="Grigoriev I.V."/>
            <person name="Jeffries T.W."/>
        </authorList>
    </citation>
    <scope>NUCLEOTIDE SEQUENCE [LARGE SCALE GENOMIC DNA]</scope>
    <source>
        <strain evidence="2">NRRL YB-2248</strain>
    </source>
</reference>
<dbReference type="EMBL" id="KV453870">
    <property type="protein sequence ID" value="ODV82966.1"/>
    <property type="molecule type" value="Genomic_DNA"/>
</dbReference>
<organism evidence="1 2">
    <name type="scientific">[Candida] arabinofermentans NRRL YB-2248</name>
    <dbReference type="NCBI Taxonomy" id="983967"/>
    <lineage>
        <taxon>Eukaryota</taxon>
        <taxon>Fungi</taxon>
        <taxon>Dikarya</taxon>
        <taxon>Ascomycota</taxon>
        <taxon>Saccharomycotina</taxon>
        <taxon>Pichiomycetes</taxon>
        <taxon>Pichiales</taxon>
        <taxon>Pichiaceae</taxon>
        <taxon>Ogataea</taxon>
        <taxon>Ogataea/Candida clade</taxon>
    </lineage>
</organism>